<keyword evidence="1" id="KW-0472">Membrane</keyword>
<feature type="transmembrane region" description="Helical" evidence="1">
    <location>
        <begin position="28"/>
        <end position="45"/>
    </location>
</feature>
<keyword evidence="3" id="KW-1185">Reference proteome</keyword>
<feature type="transmembrane region" description="Helical" evidence="1">
    <location>
        <begin position="57"/>
        <end position="75"/>
    </location>
</feature>
<keyword evidence="1" id="KW-1133">Transmembrane helix</keyword>
<evidence type="ECO:0000256" key="1">
    <source>
        <dbReference type="SAM" id="Phobius"/>
    </source>
</evidence>
<reference evidence="2 3" key="1">
    <citation type="submission" date="2021-04" db="EMBL/GenBank/DDBJ databases">
        <title>Whole genome analysis of root endophytic bacterium Microbacterium paraoxydans ku-mp colonizing RP-bio226 rice variety.</title>
        <authorList>
            <person name="Ulaganathan K."/>
            <person name="Latha B."/>
        </authorList>
    </citation>
    <scope>NUCLEOTIDE SEQUENCE [LARGE SCALE GENOMIC DNA]</scope>
    <source>
        <strain evidence="3">ku-mp</strain>
    </source>
</reference>
<dbReference type="RefSeq" id="WP_211540522.1">
    <property type="nucleotide sequence ID" value="NZ_JAGTUK010000001.1"/>
</dbReference>
<sequence length="87" mass="8789">MSLVIVGIALLLLGLVAGRIGAKAGTALATALVLAWGGLLTWLGLTGSLTGTAVQSLAAHLVVGLLTFLVGANLTRDSSPTRRRPSR</sequence>
<proteinExistence type="predicted"/>
<evidence type="ECO:0000313" key="2">
    <source>
        <dbReference type="EMBL" id="MBS0022828.1"/>
    </source>
</evidence>
<evidence type="ECO:0000313" key="3">
    <source>
        <dbReference type="Proteomes" id="UP000678243"/>
    </source>
</evidence>
<gene>
    <name evidence="2" type="ORF">KE274_01760</name>
</gene>
<dbReference type="EMBL" id="JAGTUK010000001">
    <property type="protein sequence ID" value="MBS0022828.1"/>
    <property type="molecule type" value="Genomic_DNA"/>
</dbReference>
<protein>
    <recommendedName>
        <fullName evidence="4">Transglycosylase associated protein</fullName>
    </recommendedName>
</protein>
<comment type="caution">
    <text evidence="2">The sequence shown here is derived from an EMBL/GenBank/DDBJ whole genome shotgun (WGS) entry which is preliminary data.</text>
</comment>
<evidence type="ECO:0008006" key="4">
    <source>
        <dbReference type="Google" id="ProtNLM"/>
    </source>
</evidence>
<organism evidence="2 3">
    <name type="scientific">Microbacterium paraoxydans</name>
    <dbReference type="NCBI Taxonomy" id="199592"/>
    <lineage>
        <taxon>Bacteria</taxon>
        <taxon>Bacillati</taxon>
        <taxon>Actinomycetota</taxon>
        <taxon>Actinomycetes</taxon>
        <taxon>Micrococcales</taxon>
        <taxon>Microbacteriaceae</taxon>
        <taxon>Microbacterium</taxon>
    </lineage>
</organism>
<accession>A0ABS5IIU8</accession>
<name>A0ABS5IIU8_9MICO</name>
<dbReference type="Proteomes" id="UP000678243">
    <property type="component" value="Unassembled WGS sequence"/>
</dbReference>
<keyword evidence="1" id="KW-0812">Transmembrane</keyword>